<feature type="transmembrane region" description="Helical" evidence="1">
    <location>
        <begin position="12"/>
        <end position="34"/>
    </location>
</feature>
<evidence type="ECO:0000256" key="1">
    <source>
        <dbReference type="SAM" id="Phobius"/>
    </source>
</evidence>
<organism evidence="2 3">
    <name type="scientific">Nitritalea halalkaliphila LW7</name>
    <dbReference type="NCBI Taxonomy" id="1189621"/>
    <lineage>
        <taxon>Bacteria</taxon>
        <taxon>Pseudomonadati</taxon>
        <taxon>Bacteroidota</taxon>
        <taxon>Cytophagia</taxon>
        <taxon>Cytophagales</taxon>
        <taxon>Cyclobacteriaceae</taxon>
        <taxon>Nitritalea</taxon>
    </lineage>
</organism>
<keyword evidence="3" id="KW-1185">Reference proteome</keyword>
<evidence type="ECO:0000313" key="2">
    <source>
        <dbReference type="EMBL" id="EIM77220.1"/>
    </source>
</evidence>
<protein>
    <submittedName>
        <fullName evidence="2">Ser/Thr phosphatase</fullName>
    </submittedName>
</protein>
<comment type="caution">
    <text evidence="2">The sequence shown here is derived from an EMBL/GenBank/DDBJ whole genome shotgun (WGS) entry which is preliminary data.</text>
</comment>
<gene>
    <name evidence="2" type="ORF">A3SI_08089</name>
</gene>
<evidence type="ECO:0000313" key="3">
    <source>
        <dbReference type="Proteomes" id="UP000005551"/>
    </source>
</evidence>
<keyword evidence="1" id="KW-0812">Transmembrane</keyword>
<sequence>MNALRRVNITKVSFFTAIIAWLILLFVDITRLFNNLNQLEGRTASEFTYILEVLFFYHGISFLPKKK</sequence>
<feature type="transmembrane region" description="Helical" evidence="1">
    <location>
        <begin position="46"/>
        <end position="63"/>
    </location>
</feature>
<dbReference type="RefSeq" id="WP_009054515.1">
    <property type="nucleotide sequence ID" value="NZ_AJYA01000016.1"/>
</dbReference>
<dbReference type="Proteomes" id="UP000005551">
    <property type="component" value="Unassembled WGS sequence"/>
</dbReference>
<accession>I5C5W8</accession>
<name>I5C5W8_9BACT</name>
<proteinExistence type="predicted"/>
<keyword evidence="1" id="KW-0472">Membrane</keyword>
<keyword evidence="1" id="KW-1133">Transmembrane helix</keyword>
<dbReference type="EMBL" id="AJYA01000016">
    <property type="protein sequence ID" value="EIM77220.1"/>
    <property type="molecule type" value="Genomic_DNA"/>
</dbReference>
<reference evidence="2 3" key="1">
    <citation type="submission" date="2012-05" db="EMBL/GenBank/DDBJ databases">
        <title>Genome sequence of Nitritalea halalkaliphila LW7.</title>
        <authorList>
            <person name="Jangir P.K."/>
            <person name="Singh A."/>
            <person name="Shivaji S."/>
            <person name="Sharma R."/>
        </authorList>
    </citation>
    <scope>NUCLEOTIDE SEQUENCE [LARGE SCALE GENOMIC DNA]</scope>
    <source>
        <strain evidence="2 3">LW7</strain>
    </source>
</reference>
<dbReference type="AlphaFoldDB" id="I5C5W8"/>